<proteinExistence type="predicted"/>
<evidence type="ECO:0000313" key="3">
    <source>
        <dbReference type="Proteomes" id="UP000034054"/>
    </source>
</evidence>
<dbReference type="EMBL" id="LCRH01000011">
    <property type="protein sequence ID" value="KKW33009.1"/>
    <property type="molecule type" value="Genomic_DNA"/>
</dbReference>
<dbReference type="Pfam" id="PF20803">
    <property type="entry name" value="PaaX_M"/>
    <property type="match status" value="1"/>
</dbReference>
<comment type="caution">
    <text evidence="2">The sequence shown here is derived from an EMBL/GenBank/DDBJ whole genome shotgun (WGS) entry which is preliminary data.</text>
</comment>
<dbReference type="InterPro" id="IPR048846">
    <property type="entry name" value="PaaX-like_central"/>
</dbReference>
<feature type="domain" description="Transcriptional repressor PaaX-like central Cas2-like" evidence="1">
    <location>
        <begin position="111"/>
        <end position="174"/>
    </location>
</feature>
<evidence type="ECO:0000313" key="2">
    <source>
        <dbReference type="EMBL" id="KKW33009.1"/>
    </source>
</evidence>
<accession>A0A0G2AK60</accession>
<gene>
    <name evidence="2" type="ORF">UY76_C0011G0005</name>
</gene>
<organism evidence="2 3">
    <name type="scientific">Candidatus Uhrbacteria bacterium GW2011_GWA2_52_8d</name>
    <dbReference type="NCBI Taxonomy" id="1618979"/>
    <lineage>
        <taxon>Bacteria</taxon>
        <taxon>Candidatus Uhriibacteriota</taxon>
    </lineage>
</organism>
<sequence>MNTKQRRSKLKNGSIAANCLLEILYTTNLLLANVHSPSRAFRYGLEDALEVKEFMDQASQQRALRRLEQRRLIKLKRTADRYEAALTEDGIAEALRLQVACCEELAEGVSCIVVFDIPIEHHRLRRQIRDFLKWAGFTKTQQSVWTSTKDACSALAILFRINSIDTWVRVYRGVEITSH</sequence>
<evidence type="ECO:0000259" key="1">
    <source>
        <dbReference type="Pfam" id="PF20803"/>
    </source>
</evidence>
<dbReference type="Proteomes" id="UP000034054">
    <property type="component" value="Unassembled WGS sequence"/>
</dbReference>
<name>A0A0G2AK60_9BACT</name>
<protein>
    <recommendedName>
        <fullName evidence="1">Transcriptional repressor PaaX-like central Cas2-like domain-containing protein</fullName>
    </recommendedName>
</protein>
<reference evidence="2 3" key="1">
    <citation type="journal article" date="2015" name="Nature">
        <title>rRNA introns, odd ribosomes, and small enigmatic genomes across a large radiation of phyla.</title>
        <authorList>
            <person name="Brown C.T."/>
            <person name="Hug L.A."/>
            <person name="Thomas B.C."/>
            <person name="Sharon I."/>
            <person name="Castelle C.J."/>
            <person name="Singh A."/>
            <person name="Wilkins M.J."/>
            <person name="Williams K.H."/>
            <person name="Banfield J.F."/>
        </authorList>
    </citation>
    <scope>NUCLEOTIDE SEQUENCE [LARGE SCALE GENOMIC DNA]</scope>
</reference>
<dbReference type="AlphaFoldDB" id="A0A0G2AK60"/>